<dbReference type="InterPro" id="IPR001387">
    <property type="entry name" value="Cro/C1-type_HTH"/>
</dbReference>
<reference evidence="2" key="1">
    <citation type="submission" date="2021-04" db="EMBL/GenBank/DDBJ databases">
        <title>Genome seq and assembly of Bacillus sp.</title>
        <authorList>
            <person name="Chhetri G."/>
        </authorList>
    </citation>
    <scope>NUCLEOTIDE SEQUENCE</scope>
    <source>
        <strain evidence="2">RG28</strain>
    </source>
</reference>
<evidence type="ECO:0000313" key="2">
    <source>
        <dbReference type="EMBL" id="MBP0725514.1"/>
    </source>
</evidence>
<dbReference type="SMART" id="SM00530">
    <property type="entry name" value="HTH_XRE"/>
    <property type="match status" value="1"/>
</dbReference>
<evidence type="ECO:0000259" key="1">
    <source>
        <dbReference type="PROSITE" id="PS50943"/>
    </source>
</evidence>
<dbReference type="EMBL" id="JAGIYQ010000005">
    <property type="protein sequence ID" value="MBP0725514.1"/>
    <property type="molecule type" value="Genomic_DNA"/>
</dbReference>
<dbReference type="RefSeq" id="WP_209405136.1">
    <property type="nucleotide sequence ID" value="NZ_JAGIYQ010000005.1"/>
</dbReference>
<evidence type="ECO:0000313" key="3">
    <source>
        <dbReference type="Proteomes" id="UP000682134"/>
    </source>
</evidence>
<dbReference type="SUPFAM" id="SSF47413">
    <property type="entry name" value="lambda repressor-like DNA-binding domains"/>
    <property type="match status" value="1"/>
</dbReference>
<dbReference type="GO" id="GO:0003677">
    <property type="term" value="F:DNA binding"/>
    <property type="evidence" value="ECO:0007669"/>
    <property type="project" value="InterPro"/>
</dbReference>
<dbReference type="AlphaFoldDB" id="A0A940NHJ5"/>
<dbReference type="PROSITE" id="PS50943">
    <property type="entry name" value="HTH_CROC1"/>
    <property type="match status" value="1"/>
</dbReference>
<feature type="domain" description="HTH cro/C1-type" evidence="1">
    <location>
        <begin position="7"/>
        <end position="61"/>
    </location>
</feature>
<dbReference type="Gene3D" id="1.10.260.40">
    <property type="entry name" value="lambda repressor-like DNA-binding domains"/>
    <property type="match status" value="1"/>
</dbReference>
<accession>A0A940NHJ5</accession>
<dbReference type="InterPro" id="IPR010982">
    <property type="entry name" value="Lambda_DNA-bd_dom_sf"/>
</dbReference>
<proteinExistence type="predicted"/>
<organism evidence="2 3">
    <name type="scientific">Gottfriedia endophytica</name>
    <dbReference type="NCBI Taxonomy" id="2820819"/>
    <lineage>
        <taxon>Bacteria</taxon>
        <taxon>Bacillati</taxon>
        <taxon>Bacillota</taxon>
        <taxon>Bacilli</taxon>
        <taxon>Bacillales</taxon>
        <taxon>Bacillaceae</taxon>
        <taxon>Gottfriedia</taxon>
    </lineage>
</organism>
<comment type="caution">
    <text evidence="2">The sequence shown here is derived from an EMBL/GenBank/DDBJ whole genome shotgun (WGS) entry which is preliminary data.</text>
</comment>
<sequence>MKLRCKLKSIFADRGIRQKEFAPKIGLSESGLSDLVRNISIPKLDTALLIANELDMDVKEIWVEIDDIS</sequence>
<gene>
    <name evidence="2" type="ORF">J5Y03_09975</name>
</gene>
<name>A0A940NHJ5_9BACI</name>
<dbReference type="Pfam" id="PF01381">
    <property type="entry name" value="HTH_3"/>
    <property type="match status" value="1"/>
</dbReference>
<protein>
    <submittedName>
        <fullName evidence="2">Helix-turn-helix transcriptional regulator</fullName>
    </submittedName>
</protein>
<dbReference type="Proteomes" id="UP000682134">
    <property type="component" value="Unassembled WGS sequence"/>
</dbReference>
<dbReference type="CDD" id="cd00093">
    <property type="entry name" value="HTH_XRE"/>
    <property type="match status" value="1"/>
</dbReference>
<keyword evidence="3" id="KW-1185">Reference proteome</keyword>